<dbReference type="PROSITE" id="PS50097">
    <property type="entry name" value="BTB"/>
    <property type="match status" value="1"/>
</dbReference>
<reference evidence="2 3" key="1">
    <citation type="submission" date="2019-02" db="EMBL/GenBank/DDBJ databases">
        <title>Genome sequencing of the rare red list fungi Dentipellis fragilis.</title>
        <authorList>
            <person name="Buettner E."/>
            <person name="Kellner H."/>
        </authorList>
    </citation>
    <scope>NUCLEOTIDE SEQUENCE [LARGE SCALE GENOMIC DNA]</scope>
    <source>
        <strain evidence="2 3">DSM 105465</strain>
    </source>
</reference>
<gene>
    <name evidence="2" type="ORF">EVG20_g7022</name>
</gene>
<dbReference type="Pfam" id="PF00651">
    <property type="entry name" value="BTB"/>
    <property type="match status" value="1"/>
</dbReference>
<proteinExistence type="predicted"/>
<dbReference type="InterPro" id="IPR000210">
    <property type="entry name" value="BTB/POZ_dom"/>
</dbReference>
<evidence type="ECO:0000313" key="2">
    <source>
        <dbReference type="EMBL" id="TFY61520.1"/>
    </source>
</evidence>
<dbReference type="PANTHER" id="PTHR24413">
    <property type="entry name" value="SPECKLE-TYPE POZ PROTEIN"/>
    <property type="match status" value="1"/>
</dbReference>
<organism evidence="2 3">
    <name type="scientific">Dentipellis fragilis</name>
    <dbReference type="NCBI Taxonomy" id="205917"/>
    <lineage>
        <taxon>Eukaryota</taxon>
        <taxon>Fungi</taxon>
        <taxon>Dikarya</taxon>
        <taxon>Basidiomycota</taxon>
        <taxon>Agaricomycotina</taxon>
        <taxon>Agaricomycetes</taxon>
        <taxon>Russulales</taxon>
        <taxon>Hericiaceae</taxon>
        <taxon>Dentipellis</taxon>
    </lineage>
</organism>
<sequence>MDHLENYRHHEDLYYTDGNVVLVVQWPDEDEPDRHVVFRVHRSILSRSSPVFQDMFSLPEGEAPELYDGVPLIRMHDSGGALESLLRYLYSNPTPFYLKPFDPETPLKVRPLLAMADKYQVEALRKLIVEQLEADWPQTLSKWDQVLDSDRCMDTGDAYLDDLLPEPASAIRLARDFDIPTILGPAFYHLSRIDISRDWDNYRALDARGRQKRAWLPRDSDAHRVRTARWSLLGKEDYISLLRGRYFLREAAELVVVMLRLPSAIQGEPHLCSADCNSRMYSKALNIRHQELLASTDILHDLQLAANEEWLNKGRAVLCSRCHSSIITILSRYRQNVWDKLNLYFVAEDLLDVEVGL</sequence>
<name>A0A4Y9YHR1_9AGAM</name>
<feature type="domain" description="BTB" evidence="1">
    <location>
        <begin position="18"/>
        <end position="92"/>
    </location>
</feature>
<dbReference type="InterPro" id="IPR011333">
    <property type="entry name" value="SKP1/BTB/POZ_sf"/>
</dbReference>
<dbReference type="SMART" id="SM00225">
    <property type="entry name" value="BTB"/>
    <property type="match status" value="1"/>
</dbReference>
<accession>A0A4Y9YHR1</accession>
<evidence type="ECO:0000313" key="3">
    <source>
        <dbReference type="Proteomes" id="UP000298327"/>
    </source>
</evidence>
<dbReference type="EMBL" id="SEOQ01000506">
    <property type="protein sequence ID" value="TFY61520.1"/>
    <property type="molecule type" value="Genomic_DNA"/>
</dbReference>
<dbReference type="SUPFAM" id="SSF54695">
    <property type="entry name" value="POZ domain"/>
    <property type="match status" value="1"/>
</dbReference>
<dbReference type="AlphaFoldDB" id="A0A4Y9YHR1"/>
<dbReference type="STRING" id="205917.A0A4Y9YHR1"/>
<comment type="caution">
    <text evidence="2">The sequence shown here is derived from an EMBL/GenBank/DDBJ whole genome shotgun (WGS) entry which is preliminary data.</text>
</comment>
<dbReference type="OrthoDB" id="3218112at2759"/>
<protein>
    <recommendedName>
        <fullName evidence="1">BTB domain-containing protein</fullName>
    </recommendedName>
</protein>
<dbReference type="CDD" id="cd18186">
    <property type="entry name" value="BTB_POZ_ZBTB_KLHL-like"/>
    <property type="match status" value="1"/>
</dbReference>
<dbReference type="Gene3D" id="3.30.710.10">
    <property type="entry name" value="Potassium Channel Kv1.1, Chain A"/>
    <property type="match status" value="1"/>
</dbReference>
<dbReference type="Proteomes" id="UP000298327">
    <property type="component" value="Unassembled WGS sequence"/>
</dbReference>
<evidence type="ECO:0000259" key="1">
    <source>
        <dbReference type="PROSITE" id="PS50097"/>
    </source>
</evidence>
<keyword evidence="3" id="KW-1185">Reference proteome</keyword>